<dbReference type="InterPro" id="IPR002190">
    <property type="entry name" value="MHD_dom"/>
</dbReference>
<evidence type="ECO:0000259" key="2">
    <source>
        <dbReference type="PROSITE" id="PS50838"/>
    </source>
</evidence>
<dbReference type="Gene3D" id="1.10.10.1210">
    <property type="entry name" value="MAGE homology domain, winged helix WH2 motif"/>
    <property type="match status" value="1"/>
</dbReference>
<dbReference type="EMBL" id="LSMT01000065">
    <property type="protein sequence ID" value="PFX29444.1"/>
    <property type="molecule type" value="Genomic_DNA"/>
</dbReference>
<feature type="domain" description="MAGE" evidence="2">
    <location>
        <begin position="66"/>
        <end position="267"/>
    </location>
</feature>
<evidence type="ECO:0000313" key="4">
    <source>
        <dbReference type="Proteomes" id="UP000225706"/>
    </source>
</evidence>
<proteinExistence type="predicted"/>
<feature type="region of interest" description="Disordered" evidence="1">
    <location>
        <begin position="1"/>
        <end position="66"/>
    </location>
</feature>
<dbReference type="InterPro" id="IPR037445">
    <property type="entry name" value="MAGE"/>
</dbReference>
<dbReference type="InterPro" id="IPR041898">
    <property type="entry name" value="MAGE_WH1"/>
</dbReference>
<reference evidence="4" key="1">
    <citation type="journal article" date="2017" name="bioRxiv">
        <title>Comparative analysis of the genomes of Stylophora pistillata and Acropora digitifera provides evidence for extensive differences between species of corals.</title>
        <authorList>
            <person name="Voolstra C.R."/>
            <person name="Li Y."/>
            <person name="Liew Y.J."/>
            <person name="Baumgarten S."/>
            <person name="Zoccola D."/>
            <person name="Flot J.-F."/>
            <person name="Tambutte S."/>
            <person name="Allemand D."/>
            <person name="Aranda M."/>
        </authorList>
    </citation>
    <scope>NUCLEOTIDE SEQUENCE [LARGE SCALE GENOMIC DNA]</scope>
</reference>
<dbReference type="PANTHER" id="PTHR11736">
    <property type="entry name" value="MELANOMA-ASSOCIATED ANTIGEN MAGE ANTIGEN"/>
    <property type="match status" value="1"/>
</dbReference>
<dbReference type="STRING" id="50429.A0A2B4SFJ3"/>
<organism evidence="3 4">
    <name type="scientific">Stylophora pistillata</name>
    <name type="common">Smooth cauliflower coral</name>
    <dbReference type="NCBI Taxonomy" id="50429"/>
    <lineage>
        <taxon>Eukaryota</taxon>
        <taxon>Metazoa</taxon>
        <taxon>Cnidaria</taxon>
        <taxon>Anthozoa</taxon>
        <taxon>Hexacorallia</taxon>
        <taxon>Scleractinia</taxon>
        <taxon>Astrocoeniina</taxon>
        <taxon>Pocilloporidae</taxon>
        <taxon>Stylophora</taxon>
    </lineage>
</organism>
<dbReference type="Pfam" id="PF01454">
    <property type="entry name" value="MAGE"/>
    <property type="match status" value="1"/>
</dbReference>
<dbReference type="Gene3D" id="1.10.10.1200">
    <property type="entry name" value="MAGE homology domain, winged helix WH1 motif"/>
    <property type="match status" value="1"/>
</dbReference>
<evidence type="ECO:0000256" key="1">
    <source>
        <dbReference type="SAM" id="MobiDB-lite"/>
    </source>
</evidence>
<accession>A0A2B4SFJ3</accession>
<feature type="compositionally biased region" description="Basic residues" evidence="1">
    <location>
        <begin position="1"/>
        <end position="11"/>
    </location>
</feature>
<dbReference type="SMART" id="SM01373">
    <property type="entry name" value="MAGE"/>
    <property type="match status" value="1"/>
</dbReference>
<sequence>MPKAKDKTKRRRIEELEEDSQPSQSQRRRASQLTVDDEIEEVDCTQPGKSQSQKTQNHKELSKEELRRKTSDVARYLLFADRKKYPVKRGDITKNVLKEHAKSYNEILDHARKNLKKVFGVDVEEIEVGKSKGYILVDGIKTEEQNELTDWGDDLPKMGLLMVVLGMIFMSDHVLTESKLWHMLKKLGVEPKKEHEVFGDSEKLISQEFVRQCYLDRKKVIGGEEAAYEYRWGARAEKELTWRRVLKFVSEIYDTQMEDWTVQMKEIIAKEQSETRSTQ</sequence>
<name>A0A2B4SFJ3_STYPI</name>
<dbReference type="InterPro" id="IPR041899">
    <property type="entry name" value="MAGE_WH2"/>
</dbReference>
<protein>
    <submittedName>
        <fullName evidence="3">Melanoma-associated antigen G1</fullName>
    </submittedName>
</protein>
<keyword evidence="4" id="KW-1185">Reference proteome</keyword>
<dbReference type="PANTHER" id="PTHR11736:SF14">
    <property type="entry name" value="NSE3 HOMOLOG, SMC5-SMC6 COMPLEX COMPONENT"/>
    <property type="match status" value="1"/>
</dbReference>
<feature type="compositionally biased region" description="Basic and acidic residues" evidence="1">
    <location>
        <begin position="57"/>
        <end position="66"/>
    </location>
</feature>
<dbReference type="FunFam" id="1.10.10.1210:FF:000001">
    <property type="entry name" value="melanoma-associated antigen D1"/>
    <property type="match status" value="1"/>
</dbReference>
<evidence type="ECO:0000313" key="3">
    <source>
        <dbReference type="EMBL" id="PFX29444.1"/>
    </source>
</evidence>
<dbReference type="GO" id="GO:0005634">
    <property type="term" value="C:nucleus"/>
    <property type="evidence" value="ECO:0007669"/>
    <property type="project" value="TreeGrafter"/>
</dbReference>
<gene>
    <name evidence="3" type="primary">NDNL2</name>
    <name evidence="3" type="ORF">AWC38_SpisGene5787</name>
</gene>
<dbReference type="OrthoDB" id="205198at2759"/>
<dbReference type="Proteomes" id="UP000225706">
    <property type="component" value="Unassembled WGS sequence"/>
</dbReference>
<dbReference type="AlphaFoldDB" id="A0A2B4SFJ3"/>
<dbReference type="PROSITE" id="PS50838">
    <property type="entry name" value="MAGE"/>
    <property type="match status" value="1"/>
</dbReference>
<comment type="caution">
    <text evidence="3">The sequence shown here is derived from an EMBL/GenBank/DDBJ whole genome shotgun (WGS) entry which is preliminary data.</text>
</comment>